<evidence type="ECO:0000313" key="3">
    <source>
        <dbReference type="Proteomes" id="UP000664521"/>
    </source>
</evidence>
<evidence type="ECO:0000256" key="1">
    <source>
        <dbReference type="SAM" id="MobiDB-lite"/>
    </source>
</evidence>
<accession>A0A8H3PHR5</accession>
<comment type="caution">
    <text evidence="2">The sequence shown here is derived from an EMBL/GenBank/DDBJ whole genome shotgun (WGS) entry which is preliminary data.</text>
</comment>
<protein>
    <submittedName>
        <fullName evidence="2">Uncharacterized protein</fullName>
    </submittedName>
</protein>
<dbReference type="EMBL" id="CAJPDS010000156">
    <property type="protein sequence ID" value="CAF9940580.1"/>
    <property type="molecule type" value="Genomic_DNA"/>
</dbReference>
<sequence length="259" mass="29038">MAETPDLRASYKSPISFFRMICSDFNDKGDVNITRRFRGRAARFKKNGVTWYRQIKRNNSVTVRLWGDEGELAYPDTKSRDVLALLRNPVLLKQDPARHQLMALPRPPSKSKRSKSDVENLKSIAKSSLEIIDLTSGGDDSDPDASEDQKNNQIDEESQAEAQLNENQMDDSPGDSEDRTRDQVDTSNFNEQFNITSLPIADSLFGDSSYPSFTSPFLASSMPAFTSPFLATNTPAFTSKGLESFLEHYSSTILLIYKA</sequence>
<feature type="region of interest" description="Disordered" evidence="1">
    <location>
        <begin position="132"/>
        <end position="190"/>
    </location>
</feature>
<dbReference type="Proteomes" id="UP000664521">
    <property type="component" value="Unassembled WGS sequence"/>
</dbReference>
<name>A0A8H3PHR5_9LECA</name>
<dbReference type="AlphaFoldDB" id="A0A8H3PHR5"/>
<keyword evidence="3" id="KW-1185">Reference proteome</keyword>
<evidence type="ECO:0000313" key="2">
    <source>
        <dbReference type="EMBL" id="CAF9940580.1"/>
    </source>
</evidence>
<organism evidence="2 3">
    <name type="scientific">Heterodermia speciosa</name>
    <dbReference type="NCBI Taxonomy" id="116794"/>
    <lineage>
        <taxon>Eukaryota</taxon>
        <taxon>Fungi</taxon>
        <taxon>Dikarya</taxon>
        <taxon>Ascomycota</taxon>
        <taxon>Pezizomycotina</taxon>
        <taxon>Lecanoromycetes</taxon>
        <taxon>OSLEUM clade</taxon>
        <taxon>Lecanoromycetidae</taxon>
        <taxon>Caliciales</taxon>
        <taxon>Physciaceae</taxon>
        <taxon>Heterodermia</taxon>
    </lineage>
</organism>
<reference evidence="2" key="1">
    <citation type="submission" date="2021-03" db="EMBL/GenBank/DDBJ databases">
        <authorList>
            <person name="Tagirdzhanova G."/>
        </authorList>
    </citation>
    <scope>NUCLEOTIDE SEQUENCE</scope>
</reference>
<gene>
    <name evidence="2" type="ORF">HETSPECPRED_002453</name>
</gene>
<proteinExistence type="predicted"/>
<feature type="region of interest" description="Disordered" evidence="1">
    <location>
        <begin position="97"/>
        <end position="119"/>
    </location>
</feature>